<organism evidence="1 2">
    <name type="scientific">Symbiodinium necroappetens</name>
    <dbReference type="NCBI Taxonomy" id="1628268"/>
    <lineage>
        <taxon>Eukaryota</taxon>
        <taxon>Sar</taxon>
        <taxon>Alveolata</taxon>
        <taxon>Dinophyceae</taxon>
        <taxon>Suessiales</taxon>
        <taxon>Symbiodiniaceae</taxon>
        <taxon>Symbiodinium</taxon>
    </lineage>
</organism>
<comment type="caution">
    <text evidence="1">The sequence shown here is derived from an EMBL/GenBank/DDBJ whole genome shotgun (WGS) entry which is preliminary data.</text>
</comment>
<gene>
    <name evidence="1" type="ORF">SNEC2469_LOCUS35179</name>
</gene>
<evidence type="ECO:0000313" key="1">
    <source>
        <dbReference type="EMBL" id="CAE7943811.1"/>
    </source>
</evidence>
<dbReference type="Proteomes" id="UP000601435">
    <property type="component" value="Unassembled WGS sequence"/>
</dbReference>
<protein>
    <submittedName>
        <fullName evidence="1">Uncharacterized protein</fullName>
    </submittedName>
</protein>
<feature type="non-terminal residue" evidence="1">
    <location>
        <position position="1"/>
    </location>
</feature>
<dbReference type="AlphaFoldDB" id="A0A813CG86"/>
<dbReference type="EMBL" id="CAJNJA010100497">
    <property type="protein sequence ID" value="CAE7943811.1"/>
    <property type="molecule type" value="Genomic_DNA"/>
</dbReference>
<reference evidence="1" key="1">
    <citation type="submission" date="2021-02" db="EMBL/GenBank/DDBJ databases">
        <authorList>
            <person name="Dougan E. K."/>
            <person name="Rhodes N."/>
            <person name="Thang M."/>
            <person name="Chan C."/>
        </authorList>
    </citation>
    <scope>NUCLEOTIDE SEQUENCE</scope>
</reference>
<keyword evidence="2" id="KW-1185">Reference proteome</keyword>
<sequence>ADRLQIRDDMGNNFQRVGVVDNTPKVNETLNVTYTHIQVTTFSVLTEQSEPPVVEISDSISSVSNLAFDDRDLDAGDLGGTISWDIPADTSQVYRFYAYVAGTSDSTGTALSVTGRNGTAAVPPGLECHGITRSGSGMECTLERCHANHEQRNRQYVESFSPQFNTHIMPAETSIDGTVLGADNAYFVTRLEIDDTSASVSAAACPDLDLDAGEIGGIVTWTAPVTAEKDLDAGELGGRVRWKPAADVLEVTRYAVFLAEDAEGTNRSFLGYSDGHASTTFDIPAETPALMQLRLKSNGRNISSSSYAPAAQTHPHCLSYEHVCPLRGIDSNRGPIQLIQTCARSRCH</sequence>
<proteinExistence type="predicted"/>
<accession>A0A813CG86</accession>
<evidence type="ECO:0000313" key="2">
    <source>
        <dbReference type="Proteomes" id="UP000601435"/>
    </source>
</evidence>
<dbReference type="OrthoDB" id="432701at2759"/>
<name>A0A813CG86_9DINO</name>